<evidence type="ECO:0000313" key="1">
    <source>
        <dbReference type="EMBL" id="RAV08167.1"/>
    </source>
</evidence>
<gene>
    <name evidence="1" type="ORF">DQG23_41420</name>
</gene>
<sequence>MSALVKQQELVKYIADKTKIDTNAILLVLKHEQAFIDKAKPDAKGNVNIDSDDIVDYVLSRRDVKLDELKVEMIMDAEMDFMMKKGKASYEK</sequence>
<dbReference type="EMBL" id="QMFB01000064">
    <property type="protein sequence ID" value="RAV08167.1"/>
    <property type="molecule type" value="Genomic_DNA"/>
</dbReference>
<dbReference type="RefSeq" id="WP_113036914.1">
    <property type="nucleotide sequence ID" value="NZ_QMFB01000064.1"/>
</dbReference>
<keyword evidence="2" id="KW-1185">Reference proteome</keyword>
<protein>
    <submittedName>
        <fullName evidence="1">Uncharacterized protein</fullName>
    </submittedName>
</protein>
<dbReference type="OrthoDB" id="2889099at2"/>
<reference evidence="1 2" key="1">
    <citation type="journal article" date="2009" name="Int. J. Syst. Evol. Microbiol.">
        <title>Paenibacillus contaminans sp. nov., isolated from a contaminated laboratory plate.</title>
        <authorList>
            <person name="Chou J.H."/>
            <person name="Lee J.H."/>
            <person name="Lin M.C."/>
            <person name="Chang P.S."/>
            <person name="Arun A.B."/>
            <person name="Young C.C."/>
            <person name="Chen W.M."/>
        </authorList>
    </citation>
    <scope>NUCLEOTIDE SEQUENCE [LARGE SCALE GENOMIC DNA]</scope>
    <source>
        <strain evidence="1 2">CKOBP-6</strain>
    </source>
</reference>
<accession>A0A329LTV0</accession>
<comment type="caution">
    <text evidence="1">The sequence shown here is derived from an EMBL/GenBank/DDBJ whole genome shotgun (WGS) entry which is preliminary data.</text>
</comment>
<dbReference type="AlphaFoldDB" id="A0A329LTV0"/>
<organism evidence="1 2">
    <name type="scientific">Paenibacillus contaminans</name>
    <dbReference type="NCBI Taxonomy" id="450362"/>
    <lineage>
        <taxon>Bacteria</taxon>
        <taxon>Bacillati</taxon>
        <taxon>Bacillota</taxon>
        <taxon>Bacilli</taxon>
        <taxon>Bacillales</taxon>
        <taxon>Paenibacillaceae</taxon>
        <taxon>Paenibacillus</taxon>
    </lineage>
</organism>
<evidence type="ECO:0000313" key="2">
    <source>
        <dbReference type="Proteomes" id="UP000250369"/>
    </source>
</evidence>
<name>A0A329LTV0_9BACL</name>
<proteinExistence type="predicted"/>
<dbReference type="Proteomes" id="UP000250369">
    <property type="component" value="Unassembled WGS sequence"/>
</dbReference>